<keyword evidence="1" id="KW-0560">Oxidoreductase</keyword>
<comment type="caution">
    <text evidence="1">The sequence shown here is derived from an EMBL/GenBank/DDBJ whole genome shotgun (WGS) entry which is preliminary data.</text>
</comment>
<evidence type="ECO:0000313" key="2">
    <source>
        <dbReference type="Proteomes" id="UP001150603"/>
    </source>
</evidence>
<dbReference type="EC" id="1.14.99.29" evidence="1"/>
<dbReference type="Proteomes" id="UP001150603">
    <property type="component" value="Unassembled WGS sequence"/>
</dbReference>
<reference evidence="1" key="1">
    <citation type="submission" date="2022-07" db="EMBL/GenBank/DDBJ databases">
        <title>Phylogenomic reconstructions and comparative analyses of Kickxellomycotina fungi.</title>
        <authorList>
            <person name="Reynolds N.K."/>
            <person name="Stajich J.E."/>
            <person name="Barry K."/>
            <person name="Grigoriev I.V."/>
            <person name="Crous P."/>
            <person name="Smith M.E."/>
        </authorList>
    </citation>
    <scope>NUCLEOTIDE SEQUENCE</scope>
    <source>
        <strain evidence="1">NRRL 5244</strain>
    </source>
</reference>
<evidence type="ECO:0000313" key="1">
    <source>
        <dbReference type="EMBL" id="KAJ1932813.1"/>
    </source>
</evidence>
<name>A0ACC1J0J7_9FUNG</name>
<proteinExistence type="predicted"/>
<gene>
    <name evidence="1" type="primary">LIA1</name>
    <name evidence="1" type="ORF">FBU59_006241</name>
</gene>
<dbReference type="EMBL" id="JANBPW010005346">
    <property type="protein sequence ID" value="KAJ1932813.1"/>
    <property type="molecule type" value="Genomic_DNA"/>
</dbReference>
<sequence>MVNTYITQCVSKWTPTHAKLAELILNESGKVPLFQRYRALFSLKGLGDDMAVGIVSQCLSMDDDSDLFKHEVAYVLGQMGNANAIPALNAAMANVSYHAM</sequence>
<protein>
    <submittedName>
        <fullName evidence="1">Deoxyhypusine hydroxylase</fullName>
        <ecNumber evidence="1">1.14.99.29</ecNumber>
    </submittedName>
</protein>
<feature type="non-terminal residue" evidence="1">
    <location>
        <position position="100"/>
    </location>
</feature>
<accession>A0ACC1J0J7</accession>
<organism evidence="1 2">
    <name type="scientific">Linderina macrospora</name>
    <dbReference type="NCBI Taxonomy" id="4868"/>
    <lineage>
        <taxon>Eukaryota</taxon>
        <taxon>Fungi</taxon>
        <taxon>Fungi incertae sedis</taxon>
        <taxon>Zoopagomycota</taxon>
        <taxon>Kickxellomycotina</taxon>
        <taxon>Kickxellomycetes</taxon>
        <taxon>Kickxellales</taxon>
        <taxon>Kickxellaceae</taxon>
        <taxon>Linderina</taxon>
    </lineage>
</organism>
<keyword evidence="2" id="KW-1185">Reference proteome</keyword>